<comment type="similarity">
    <text evidence="2">Belongs to the class-V pyridoxal-phosphate-dependent aminotransferase family. NifS/IscS subfamily.</text>
</comment>
<dbReference type="eggNOG" id="KOG1549">
    <property type="taxonomic scope" value="Eukaryota"/>
</dbReference>
<dbReference type="GO" id="GO:0046872">
    <property type="term" value="F:metal ion binding"/>
    <property type="evidence" value="ECO:0007669"/>
    <property type="project" value="UniProtKB-KW"/>
</dbReference>
<evidence type="ECO:0000256" key="3">
    <source>
        <dbReference type="ARBA" id="ARBA00022679"/>
    </source>
</evidence>
<reference evidence="10 11" key="1">
    <citation type="journal article" date="2009" name="Science">
        <title>Green evolution and dynamic adaptations revealed by genomes of the marine picoeukaryotes Micromonas.</title>
        <authorList>
            <person name="Worden A.Z."/>
            <person name="Lee J.H."/>
            <person name="Mock T."/>
            <person name="Rouze P."/>
            <person name="Simmons M.P."/>
            <person name="Aerts A.L."/>
            <person name="Allen A.E."/>
            <person name="Cuvelier M.L."/>
            <person name="Derelle E."/>
            <person name="Everett M.V."/>
            <person name="Foulon E."/>
            <person name="Grimwood J."/>
            <person name="Gundlach H."/>
            <person name="Henrissat B."/>
            <person name="Napoli C."/>
            <person name="McDonald S.M."/>
            <person name="Parker M.S."/>
            <person name="Rombauts S."/>
            <person name="Salamov A."/>
            <person name="Von Dassow P."/>
            <person name="Badger J.H."/>
            <person name="Coutinho P.M."/>
            <person name="Demir E."/>
            <person name="Dubchak I."/>
            <person name="Gentemann C."/>
            <person name="Eikrem W."/>
            <person name="Gready J.E."/>
            <person name="John U."/>
            <person name="Lanier W."/>
            <person name="Lindquist E.A."/>
            <person name="Lucas S."/>
            <person name="Mayer K.F."/>
            <person name="Moreau H."/>
            <person name="Not F."/>
            <person name="Otillar R."/>
            <person name="Panaud O."/>
            <person name="Pangilinan J."/>
            <person name="Paulsen I."/>
            <person name="Piegu B."/>
            <person name="Poliakov A."/>
            <person name="Robbens S."/>
            <person name="Schmutz J."/>
            <person name="Toulza E."/>
            <person name="Wyss T."/>
            <person name="Zelensky A."/>
            <person name="Zhou K."/>
            <person name="Armbrust E.V."/>
            <person name="Bhattacharya D."/>
            <person name="Goodenough U.W."/>
            <person name="Van de Peer Y."/>
            <person name="Grigoriev I.V."/>
        </authorList>
    </citation>
    <scope>NUCLEOTIDE SEQUENCE [LARGE SCALE GENOMIC DNA]</scope>
    <source>
        <strain evidence="10 11">CCMP1545</strain>
    </source>
</reference>
<dbReference type="GO" id="GO:0016740">
    <property type="term" value="F:transferase activity"/>
    <property type="evidence" value="ECO:0007669"/>
    <property type="project" value="UniProtKB-KW"/>
</dbReference>
<name>C1MNN5_MICPC</name>
<evidence type="ECO:0000256" key="8">
    <source>
        <dbReference type="SAM" id="MobiDB-lite"/>
    </source>
</evidence>
<feature type="domain" description="Aminotransferase class V" evidence="9">
    <location>
        <begin position="34"/>
        <end position="411"/>
    </location>
</feature>
<proteinExistence type="inferred from homology"/>
<keyword evidence="6" id="KW-0408">Iron</keyword>
<dbReference type="AlphaFoldDB" id="C1MNN5"/>
<dbReference type="GeneID" id="9682579"/>
<dbReference type="InterPro" id="IPR015422">
    <property type="entry name" value="PyrdxlP-dep_Trfase_small"/>
</dbReference>
<feature type="region of interest" description="Disordered" evidence="8">
    <location>
        <begin position="1"/>
        <end position="22"/>
    </location>
</feature>
<keyword evidence="7" id="KW-0411">Iron-sulfur</keyword>
<evidence type="ECO:0000256" key="1">
    <source>
        <dbReference type="ARBA" id="ARBA00001933"/>
    </source>
</evidence>
<accession>C1MNN5</accession>
<organism evidence="11">
    <name type="scientific">Micromonas pusilla (strain CCMP1545)</name>
    <name type="common">Picoplanktonic green alga</name>
    <dbReference type="NCBI Taxonomy" id="564608"/>
    <lineage>
        <taxon>Eukaryota</taxon>
        <taxon>Viridiplantae</taxon>
        <taxon>Chlorophyta</taxon>
        <taxon>Mamiellophyceae</taxon>
        <taxon>Mamiellales</taxon>
        <taxon>Mamiellaceae</taxon>
        <taxon>Micromonas</taxon>
    </lineage>
</organism>
<dbReference type="OMA" id="IIYGQSE"/>
<evidence type="ECO:0000313" key="11">
    <source>
        <dbReference type="Proteomes" id="UP000001876"/>
    </source>
</evidence>
<keyword evidence="5" id="KW-0663">Pyridoxal phosphate</keyword>
<evidence type="ECO:0000256" key="2">
    <source>
        <dbReference type="ARBA" id="ARBA00006490"/>
    </source>
</evidence>
<dbReference type="GO" id="GO:0051536">
    <property type="term" value="F:iron-sulfur cluster binding"/>
    <property type="evidence" value="ECO:0007669"/>
    <property type="project" value="UniProtKB-KW"/>
</dbReference>
<dbReference type="SUPFAM" id="SSF53383">
    <property type="entry name" value="PLP-dependent transferases"/>
    <property type="match status" value="1"/>
</dbReference>
<dbReference type="InterPro" id="IPR015421">
    <property type="entry name" value="PyrdxlP-dep_Trfase_major"/>
</dbReference>
<keyword evidence="3" id="KW-0808">Transferase</keyword>
<protein>
    <submittedName>
        <fullName evidence="10">Predicted protein</fullName>
    </submittedName>
</protein>
<keyword evidence="11" id="KW-1185">Reference proteome</keyword>
<evidence type="ECO:0000256" key="5">
    <source>
        <dbReference type="ARBA" id="ARBA00022898"/>
    </source>
</evidence>
<dbReference type="InterPro" id="IPR016454">
    <property type="entry name" value="Cysteine_dSase"/>
</dbReference>
<feature type="compositionally biased region" description="Pro residues" evidence="8">
    <location>
        <begin position="1"/>
        <end position="12"/>
    </location>
</feature>
<dbReference type="Gene3D" id="1.10.260.50">
    <property type="match status" value="1"/>
</dbReference>
<dbReference type="KEGG" id="mpp:MICPUCDRAFT_15684"/>
<dbReference type="OrthoDB" id="10250117at2759"/>
<dbReference type="EMBL" id="GG663737">
    <property type="protein sequence ID" value="EEH58323.1"/>
    <property type="molecule type" value="Genomic_DNA"/>
</dbReference>
<evidence type="ECO:0000256" key="4">
    <source>
        <dbReference type="ARBA" id="ARBA00022723"/>
    </source>
</evidence>
<dbReference type="InterPro" id="IPR000192">
    <property type="entry name" value="Aminotrans_V_dom"/>
</dbReference>
<dbReference type="PANTHER" id="PTHR11601:SF34">
    <property type="entry name" value="CYSTEINE DESULFURASE"/>
    <property type="match status" value="1"/>
</dbReference>
<comment type="cofactor">
    <cofactor evidence="1">
        <name>pyridoxal 5'-phosphate</name>
        <dbReference type="ChEBI" id="CHEBI:597326"/>
    </cofactor>
</comment>
<dbReference type="PANTHER" id="PTHR11601">
    <property type="entry name" value="CYSTEINE DESULFURYLASE FAMILY MEMBER"/>
    <property type="match status" value="1"/>
</dbReference>
<dbReference type="PIRSF" id="PIRSF005572">
    <property type="entry name" value="NifS"/>
    <property type="match status" value="1"/>
</dbReference>
<keyword evidence="4" id="KW-0479">Metal-binding</keyword>
<gene>
    <name evidence="10" type="ORF">MICPUCDRAFT_15684</name>
</gene>
<dbReference type="RefSeq" id="XP_003056678.1">
    <property type="nucleotide sequence ID" value="XM_003056632.1"/>
</dbReference>
<dbReference type="Gene3D" id="3.90.1150.10">
    <property type="entry name" value="Aspartate Aminotransferase, domain 1"/>
    <property type="match status" value="1"/>
</dbReference>
<dbReference type="Proteomes" id="UP000001876">
    <property type="component" value="Unassembled WGS sequence"/>
</dbReference>
<evidence type="ECO:0000259" key="9">
    <source>
        <dbReference type="Pfam" id="PF00266"/>
    </source>
</evidence>
<evidence type="ECO:0000256" key="6">
    <source>
        <dbReference type="ARBA" id="ARBA00023004"/>
    </source>
</evidence>
<dbReference type="InterPro" id="IPR015424">
    <property type="entry name" value="PyrdxlP-dep_Trfase"/>
</dbReference>
<dbReference type="STRING" id="564608.C1MNN5"/>
<dbReference type="Gene3D" id="3.40.640.10">
    <property type="entry name" value="Type I PLP-dependent aspartate aminotransferase-like (Major domain)"/>
    <property type="match status" value="1"/>
</dbReference>
<sequence>MTTTTTPPPSTPLPKGEGAIGSKLPGRAHETCAYLDYNATTPIYPEVAAAMEPFLWEHFGNPSSGHAFAAPCRDAIATARNRVATVLGCAPDEIVFTSCGSESDNHAIASAVEHARRSAGGRGGRVPHVVTTAVEHPAILGAFYTLEAKGTLAYDAVRVNAEGIVDPGDVAAAVREETCLVTVMHANNEVGAIQPVAACAAAARAKNPRVLVHADAAQSLGKIPVKVDLLGVDMCTIVGHKIGAPKGVAALYVKKTAPFSKLFHGGGQESGRRAGTENVMHVVGLGAACALVTKEEDALPSYMATLRDAMQRALVAELGGDDGAGVRVNGPANDADRLPNTLSVGVKGVSASVLLQTLSSSVAASAGAACHTGAAAASISSVLRAMEIPEAYAVGTLRLSVGRHTTTSDVEVGVKRIADAARAQISEIDAMPEGERPAWCVRNVFK</sequence>
<evidence type="ECO:0000313" key="10">
    <source>
        <dbReference type="EMBL" id="EEH58323.1"/>
    </source>
</evidence>
<dbReference type="Pfam" id="PF00266">
    <property type="entry name" value="Aminotran_5"/>
    <property type="match status" value="1"/>
</dbReference>
<evidence type="ECO:0000256" key="7">
    <source>
        <dbReference type="ARBA" id="ARBA00023014"/>
    </source>
</evidence>